<protein>
    <submittedName>
        <fullName evidence="1">Uncharacterized protein</fullName>
    </submittedName>
</protein>
<proteinExistence type="predicted"/>
<sequence>MACARQPQPIATAAERSARASTIAWPASAAKACAPNGHSLGYLTGRAPHTIAGRPGHGTRSTPWTLLLGLD</sequence>
<name>A0ACC2MUQ2_PERAE</name>
<reference evidence="1 2" key="1">
    <citation type="journal article" date="2022" name="Hortic Res">
        <title>A haplotype resolved chromosomal level avocado genome allows analysis of novel avocado genes.</title>
        <authorList>
            <person name="Nath O."/>
            <person name="Fletcher S.J."/>
            <person name="Hayward A."/>
            <person name="Shaw L.M."/>
            <person name="Masouleh A.K."/>
            <person name="Furtado A."/>
            <person name="Henry R.J."/>
            <person name="Mitter N."/>
        </authorList>
    </citation>
    <scope>NUCLEOTIDE SEQUENCE [LARGE SCALE GENOMIC DNA]</scope>
    <source>
        <strain evidence="2">cv. Hass</strain>
    </source>
</reference>
<keyword evidence="2" id="KW-1185">Reference proteome</keyword>
<organism evidence="1 2">
    <name type="scientific">Persea americana</name>
    <name type="common">Avocado</name>
    <dbReference type="NCBI Taxonomy" id="3435"/>
    <lineage>
        <taxon>Eukaryota</taxon>
        <taxon>Viridiplantae</taxon>
        <taxon>Streptophyta</taxon>
        <taxon>Embryophyta</taxon>
        <taxon>Tracheophyta</taxon>
        <taxon>Spermatophyta</taxon>
        <taxon>Magnoliopsida</taxon>
        <taxon>Magnoliidae</taxon>
        <taxon>Laurales</taxon>
        <taxon>Lauraceae</taxon>
        <taxon>Persea</taxon>
    </lineage>
</organism>
<evidence type="ECO:0000313" key="1">
    <source>
        <dbReference type="EMBL" id="KAJ8649395.1"/>
    </source>
</evidence>
<evidence type="ECO:0000313" key="2">
    <source>
        <dbReference type="Proteomes" id="UP001234297"/>
    </source>
</evidence>
<accession>A0ACC2MUQ2</accession>
<dbReference type="Proteomes" id="UP001234297">
    <property type="component" value="Chromosome 1"/>
</dbReference>
<dbReference type="EMBL" id="CM056809">
    <property type="protein sequence ID" value="KAJ8649395.1"/>
    <property type="molecule type" value="Genomic_DNA"/>
</dbReference>
<comment type="caution">
    <text evidence="1">The sequence shown here is derived from an EMBL/GenBank/DDBJ whole genome shotgun (WGS) entry which is preliminary data.</text>
</comment>
<gene>
    <name evidence="1" type="ORF">MRB53_002418</name>
</gene>